<dbReference type="Proteomes" id="UP001165090">
    <property type="component" value="Unassembled WGS sequence"/>
</dbReference>
<keyword evidence="3" id="KW-1185">Reference proteome</keyword>
<dbReference type="Gene3D" id="2.60.120.620">
    <property type="entry name" value="q2cbj1_9rhob like domain"/>
    <property type="match status" value="1"/>
</dbReference>
<comment type="caution">
    <text evidence="2">The sequence shown here is derived from an EMBL/GenBank/DDBJ whole genome shotgun (WGS) entry which is preliminary data.</text>
</comment>
<feature type="region of interest" description="Disordered" evidence="1">
    <location>
        <begin position="421"/>
        <end position="440"/>
    </location>
</feature>
<evidence type="ECO:0000313" key="2">
    <source>
        <dbReference type="EMBL" id="GLI63184.1"/>
    </source>
</evidence>
<proteinExistence type="predicted"/>
<dbReference type="EMBL" id="BSDZ01000014">
    <property type="protein sequence ID" value="GLI63184.1"/>
    <property type="molecule type" value="Genomic_DNA"/>
</dbReference>
<dbReference type="PANTHER" id="PTHR35169">
    <property type="entry name" value="FE2OG DIOXYGENASE DOMAIN-CONTAINING PROTEIN"/>
    <property type="match status" value="1"/>
</dbReference>
<evidence type="ECO:0000313" key="3">
    <source>
        <dbReference type="Proteomes" id="UP001165090"/>
    </source>
</evidence>
<accession>A0ABQ5S178</accession>
<evidence type="ECO:0000256" key="1">
    <source>
        <dbReference type="SAM" id="MobiDB-lite"/>
    </source>
</evidence>
<feature type="non-terminal residue" evidence="2">
    <location>
        <position position="709"/>
    </location>
</feature>
<gene>
    <name evidence="2" type="ORF">VaNZ11_005954</name>
</gene>
<feature type="compositionally biased region" description="Low complexity" evidence="1">
    <location>
        <begin position="228"/>
        <end position="238"/>
    </location>
</feature>
<feature type="non-terminal residue" evidence="2">
    <location>
        <position position="1"/>
    </location>
</feature>
<organism evidence="2 3">
    <name type="scientific">Volvox africanus</name>
    <dbReference type="NCBI Taxonomy" id="51714"/>
    <lineage>
        <taxon>Eukaryota</taxon>
        <taxon>Viridiplantae</taxon>
        <taxon>Chlorophyta</taxon>
        <taxon>core chlorophytes</taxon>
        <taxon>Chlorophyceae</taxon>
        <taxon>CS clade</taxon>
        <taxon>Chlamydomonadales</taxon>
        <taxon>Volvocaceae</taxon>
        <taxon>Volvox</taxon>
    </lineage>
</organism>
<feature type="region of interest" description="Disordered" evidence="1">
    <location>
        <begin position="224"/>
        <end position="270"/>
    </location>
</feature>
<reference evidence="2 3" key="1">
    <citation type="journal article" date="2023" name="IScience">
        <title>Expanded male sex-determining region conserved during the evolution of homothallism in the green alga Volvox.</title>
        <authorList>
            <person name="Yamamoto K."/>
            <person name="Matsuzaki R."/>
            <person name="Mahakham W."/>
            <person name="Heman W."/>
            <person name="Sekimoto H."/>
            <person name="Kawachi M."/>
            <person name="Minakuchi Y."/>
            <person name="Toyoda A."/>
            <person name="Nozaki H."/>
        </authorList>
    </citation>
    <scope>NUCLEOTIDE SEQUENCE [LARGE SCALE GENOMIC DNA]</scope>
    <source>
        <strain evidence="2 3">NIES-4468</strain>
    </source>
</reference>
<dbReference type="PANTHER" id="PTHR35169:SF1">
    <property type="entry name" value="PROLYL 4-HYDROXYLASE ALPHA SUBUNIT FE(2+) 2OG DIOXYGENASE DOMAIN-CONTAINING PROTEIN"/>
    <property type="match status" value="1"/>
</dbReference>
<sequence length="709" mass="77456">EIHAHDIKILMLAYQNWISHKKRFVASGRLEAGEILVRRLNLYSTSNTIILDWRTFKRLLCHSAASASQGAKVQAPYRPQAVLSRLNFVVGHHCFEAMGFPSSRVWPLGSIVFRPEMLSSTLYATTTSASMSTLTPASALRQHPTISCWLHEPHHLWRRNFQTRRDVVLRSCPSYVADCHRTGLGAKSAAGWTVPLDLRSSARFVTSSPSHSVLPMSVLRPSPPLLATPPAARPTSSTEAISEDEPRSRKNPNKRQKQQQQPGGRTADAMPSEKDVVLFIGFHPEELDVIRQQLPALLAQLNDDGATSVVDVTYDMLSCTVPEVLHQVSAADNSYDSTDSNGPAAVAAGRVVLLVGPAARSLGAELNDLLAEWGVVPALIAAYQPKHEGMSLRRLVAFLQDAHATYYGLLQPVRVESLRQPPPTAVAGSDEGEGVFASSASSATSAADAAGAADDGTRDHWRVLEDVRVVLCAAMDGGEVPSIYGHYRRDAGHVVVLDGLLTDPERRQLLDWLTAKGHNHAGPPPEGKWERVCVDHEGAKPTWGLQPHVLQALRDHPPPPVVALQSRIAALYPEYDICHMPADQISGEYGSDDDSGGVGTPLSSFVGNAVMSGDPCAWHTDADPTTFPPHSPWVHNFGYYHNRELARPLFVSMLLYLNEIWPEDYHAETLFLDPETQLGLFVRPAPGRVVLLEQDLPHRISAPSLEAPG</sequence>
<protein>
    <submittedName>
        <fullName evidence="2">Uncharacterized protein</fullName>
    </submittedName>
</protein>
<name>A0ABQ5S178_9CHLO</name>